<feature type="binding site" evidence="14">
    <location>
        <position position="291"/>
    </location>
    <ligand>
        <name>ATP</name>
        <dbReference type="ChEBI" id="CHEBI:30616"/>
    </ligand>
</feature>
<comment type="similarity">
    <text evidence="2 13">Belongs to the SUA5 family.</text>
</comment>
<evidence type="ECO:0000256" key="8">
    <source>
        <dbReference type="ARBA" id="ARBA00022695"/>
    </source>
</evidence>
<protein>
    <recommendedName>
        <fullName evidence="4 13">Threonylcarbamoyl-AMP synthase</fullName>
        <shortName evidence="13">TC-AMP synthase</shortName>
        <ecNumber evidence="3 13">2.7.7.87</ecNumber>
    </recommendedName>
    <alternativeName>
        <fullName evidence="11 13">L-threonylcarbamoyladenylate synthase</fullName>
    </alternativeName>
</protein>
<dbReference type="Gene3D" id="3.40.50.11030">
    <property type="entry name" value="Threonylcarbamoyl-AMP synthase, C-terminal domain"/>
    <property type="match status" value="1"/>
</dbReference>
<evidence type="ECO:0000256" key="14">
    <source>
        <dbReference type="PIRSR" id="PIRSR004930-1"/>
    </source>
</evidence>
<feature type="binding site" evidence="14">
    <location>
        <position position="67"/>
    </location>
    <ligand>
        <name>ATP</name>
        <dbReference type="ChEBI" id="CHEBI:30616"/>
    </ligand>
</feature>
<keyword evidence="8 13" id="KW-0548">Nucleotidyltransferase</keyword>
<evidence type="ECO:0000256" key="3">
    <source>
        <dbReference type="ARBA" id="ARBA00012584"/>
    </source>
</evidence>
<feature type="binding site" evidence="14">
    <location>
        <position position="151"/>
    </location>
    <ligand>
        <name>L-threonine</name>
        <dbReference type="ChEBI" id="CHEBI:57926"/>
    </ligand>
</feature>
<feature type="domain" description="YrdC-like" evidence="15">
    <location>
        <begin position="22"/>
        <end position="209"/>
    </location>
</feature>
<dbReference type="FunFam" id="3.90.870.10:FF:000008">
    <property type="entry name" value="Threonylcarbamoyl-AMP synthase"/>
    <property type="match status" value="1"/>
</dbReference>
<dbReference type="PANTHER" id="PTHR17490">
    <property type="entry name" value="SUA5"/>
    <property type="match status" value="1"/>
</dbReference>
<comment type="caution">
    <text evidence="16">The sequence shown here is derived from an EMBL/GenBank/DDBJ whole genome shotgun (WGS) entry which is preliminary data.</text>
</comment>
<evidence type="ECO:0000256" key="10">
    <source>
        <dbReference type="ARBA" id="ARBA00022840"/>
    </source>
</evidence>
<dbReference type="InterPro" id="IPR005145">
    <property type="entry name" value="Sua5_C"/>
</dbReference>
<evidence type="ECO:0000313" key="16">
    <source>
        <dbReference type="EMBL" id="OPA75732.1"/>
    </source>
</evidence>
<dbReference type="EMBL" id="MSZX01000008">
    <property type="protein sequence ID" value="OPA75732.1"/>
    <property type="molecule type" value="Genomic_DNA"/>
</dbReference>
<comment type="catalytic activity">
    <reaction evidence="12 13">
        <text>L-threonine + hydrogencarbonate + ATP = L-threonylcarbamoyladenylate + diphosphate + H2O</text>
        <dbReference type="Rhea" id="RHEA:36407"/>
        <dbReference type="ChEBI" id="CHEBI:15377"/>
        <dbReference type="ChEBI" id="CHEBI:17544"/>
        <dbReference type="ChEBI" id="CHEBI:30616"/>
        <dbReference type="ChEBI" id="CHEBI:33019"/>
        <dbReference type="ChEBI" id="CHEBI:57926"/>
        <dbReference type="ChEBI" id="CHEBI:73682"/>
        <dbReference type="EC" id="2.7.7.87"/>
    </reaction>
</comment>
<dbReference type="GO" id="GO:0003725">
    <property type="term" value="F:double-stranded RNA binding"/>
    <property type="evidence" value="ECO:0007669"/>
    <property type="project" value="UniProtKB-UniRule"/>
</dbReference>
<evidence type="ECO:0000256" key="9">
    <source>
        <dbReference type="ARBA" id="ARBA00022741"/>
    </source>
</evidence>
<evidence type="ECO:0000256" key="2">
    <source>
        <dbReference type="ARBA" id="ARBA00007663"/>
    </source>
</evidence>
<feature type="binding site" evidence="14">
    <location>
        <position position="161"/>
    </location>
    <ligand>
        <name>ATP</name>
        <dbReference type="ChEBI" id="CHEBI:30616"/>
    </ligand>
</feature>
<proteinExistence type="inferred from homology"/>
<dbReference type="PROSITE" id="PS51163">
    <property type="entry name" value="YRDC"/>
    <property type="match status" value="1"/>
</dbReference>
<dbReference type="AlphaFoldDB" id="A0A1T2X7B7"/>
<evidence type="ECO:0000256" key="4">
    <source>
        <dbReference type="ARBA" id="ARBA00015492"/>
    </source>
</evidence>
<dbReference type="Pfam" id="PF03481">
    <property type="entry name" value="Sua5_C"/>
    <property type="match status" value="1"/>
</dbReference>
<feature type="binding site" evidence="14">
    <location>
        <position position="153"/>
    </location>
    <ligand>
        <name>ATP</name>
        <dbReference type="ChEBI" id="CHEBI:30616"/>
    </ligand>
</feature>
<dbReference type="Gene3D" id="3.90.870.10">
    <property type="entry name" value="DHBP synthase"/>
    <property type="match status" value="1"/>
</dbReference>
<evidence type="ECO:0000256" key="7">
    <source>
        <dbReference type="ARBA" id="ARBA00022694"/>
    </source>
</evidence>
<comment type="function">
    <text evidence="13">Required for the formation of a threonylcarbamoyl group on adenosine at position 37 (t(6)A37) in tRNAs that read codons beginning with adenine.</text>
</comment>
<keyword evidence="5 13" id="KW-0963">Cytoplasm</keyword>
<feature type="binding site" evidence="14">
    <location>
        <position position="205"/>
    </location>
    <ligand>
        <name>ATP</name>
        <dbReference type="ChEBI" id="CHEBI:30616"/>
    </ligand>
</feature>
<dbReference type="RefSeq" id="WP_078501064.1">
    <property type="nucleotide sequence ID" value="NZ_MSZX01000008.1"/>
</dbReference>
<dbReference type="InterPro" id="IPR038385">
    <property type="entry name" value="Sua5/YwlC_C"/>
</dbReference>
<keyword evidence="17" id="KW-1185">Reference proteome</keyword>
<feature type="binding site" evidence="14">
    <location>
        <position position="191"/>
    </location>
    <ligand>
        <name>L-threonine</name>
        <dbReference type="ChEBI" id="CHEBI:57926"/>
    </ligand>
</feature>
<feature type="binding site" evidence="14">
    <location>
        <position position="127"/>
    </location>
    <ligand>
        <name>ATP</name>
        <dbReference type="ChEBI" id="CHEBI:30616"/>
    </ligand>
</feature>
<feature type="binding site" evidence="14">
    <location>
        <position position="44"/>
    </location>
    <ligand>
        <name>L-threonine</name>
        <dbReference type="ChEBI" id="CHEBI:57926"/>
    </ligand>
</feature>
<accession>A0A1T2X7B7</accession>
<dbReference type="GO" id="GO:0005524">
    <property type="term" value="F:ATP binding"/>
    <property type="evidence" value="ECO:0007669"/>
    <property type="project" value="UniProtKB-UniRule"/>
</dbReference>
<keyword evidence="7 13" id="KW-0819">tRNA processing</keyword>
<reference evidence="16 17" key="1">
    <citation type="submission" date="2017-01" db="EMBL/GenBank/DDBJ databases">
        <title>Genome analysis of Paenibacillus selenitrireducens ES3-24.</title>
        <authorList>
            <person name="Xu D."/>
            <person name="Yao R."/>
            <person name="Zheng S."/>
        </authorList>
    </citation>
    <scope>NUCLEOTIDE SEQUENCE [LARGE SCALE GENOMIC DNA]</scope>
    <source>
        <strain evidence="16 17">ES3-24</strain>
    </source>
</reference>
<comment type="subcellular location">
    <subcellularLocation>
        <location evidence="1 13">Cytoplasm</location>
    </subcellularLocation>
</comment>
<dbReference type="EC" id="2.7.7.87" evidence="3 13"/>
<gene>
    <name evidence="16" type="ORF">BVG16_20600</name>
</gene>
<organism evidence="16 17">
    <name type="scientific">Paenibacillus selenitireducens</name>
    <dbReference type="NCBI Taxonomy" id="1324314"/>
    <lineage>
        <taxon>Bacteria</taxon>
        <taxon>Bacillati</taxon>
        <taxon>Bacillota</taxon>
        <taxon>Bacilli</taxon>
        <taxon>Bacillales</taxon>
        <taxon>Paenibacillaceae</taxon>
        <taxon>Paenibacillus</taxon>
    </lineage>
</organism>
<name>A0A1T2X7B7_9BACL</name>
<keyword evidence="6 13" id="KW-0808">Transferase</keyword>
<dbReference type="GO" id="GO:0000049">
    <property type="term" value="F:tRNA binding"/>
    <property type="evidence" value="ECO:0007669"/>
    <property type="project" value="TreeGrafter"/>
</dbReference>
<dbReference type="NCBIfam" id="TIGR00057">
    <property type="entry name" value="L-threonylcarbamoyladenylate synthase"/>
    <property type="match status" value="1"/>
</dbReference>
<dbReference type="STRING" id="1324314.BVG16_20600"/>
<dbReference type="Proteomes" id="UP000190188">
    <property type="component" value="Unassembled WGS sequence"/>
</dbReference>
<dbReference type="PIRSF" id="PIRSF004930">
    <property type="entry name" value="Tln_factor_SUA5"/>
    <property type="match status" value="1"/>
</dbReference>
<dbReference type="InterPro" id="IPR010923">
    <property type="entry name" value="T(6)A37_SUA5"/>
</dbReference>
<dbReference type="GO" id="GO:0006450">
    <property type="term" value="P:regulation of translational fidelity"/>
    <property type="evidence" value="ECO:0007669"/>
    <property type="project" value="TreeGrafter"/>
</dbReference>
<sequence>MYAKEMIRDTKYWTIQQVNEASTAISEAAQILAAGGTVAFPTETVYGLGADARNTEAVEQIFAAKGRPSDNPLIVHIAKLDQLDAFVLPYSETARRLMDRFWPGPLTIVLPVRPDAISPKVTAGLTTVGMRMPDHEVALRLIAASGCPIAAPSANRSGRPSPTLASHVREDLAGRIDGIVDGGPTGVGLESTVIELIGDRVNVLRPGGITVEELREVVAEVTLDPALTHTTDIAPSDAIIPATDADLQLNDVNSSTSDDGLPAASRRAAHVSIKDAASLAPRSPGMKYAHYAPRGIMRIVKGDAPEQVTAWIQAELEQAKRRGERSGVLAFDEHIGAYRADVVVSCGSLHALEGAAHRLYAALRAFDEQGITFILAEACPEEGMGLAVMNRLVKAAGHRIVQL</sequence>
<evidence type="ECO:0000256" key="11">
    <source>
        <dbReference type="ARBA" id="ARBA00029774"/>
    </source>
</evidence>
<evidence type="ECO:0000313" key="17">
    <source>
        <dbReference type="Proteomes" id="UP000190188"/>
    </source>
</evidence>
<dbReference type="GO" id="GO:0061710">
    <property type="term" value="F:L-threonylcarbamoyladenylate synthase"/>
    <property type="evidence" value="ECO:0007669"/>
    <property type="project" value="UniProtKB-EC"/>
</dbReference>
<dbReference type="OrthoDB" id="9814580at2"/>
<evidence type="ECO:0000256" key="6">
    <source>
        <dbReference type="ARBA" id="ARBA00022679"/>
    </source>
</evidence>
<evidence type="ECO:0000256" key="5">
    <source>
        <dbReference type="ARBA" id="ARBA00022490"/>
    </source>
</evidence>
<keyword evidence="9 13" id="KW-0547">Nucleotide-binding</keyword>
<dbReference type="SUPFAM" id="SSF55821">
    <property type="entry name" value="YrdC/RibB"/>
    <property type="match status" value="1"/>
</dbReference>
<feature type="binding site" evidence="14">
    <location>
        <position position="71"/>
    </location>
    <ligand>
        <name>ATP</name>
        <dbReference type="ChEBI" id="CHEBI:30616"/>
    </ligand>
</feature>
<dbReference type="InterPro" id="IPR017945">
    <property type="entry name" value="DHBP_synth_RibB-like_a/b_dom"/>
</dbReference>
<dbReference type="GO" id="GO:0008033">
    <property type="term" value="P:tRNA processing"/>
    <property type="evidence" value="ECO:0007669"/>
    <property type="project" value="UniProtKB-KW"/>
</dbReference>
<dbReference type="InterPro" id="IPR050156">
    <property type="entry name" value="TC-AMP_synthase_SUA5"/>
</dbReference>
<dbReference type="InterPro" id="IPR006070">
    <property type="entry name" value="Sua5-like_dom"/>
</dbReference>
<evidence type="ECO:0000256" key="1">
    <source>
        <dbReference type="ARBA" id="ARBA00004496"/>
    </source>
</evidence>
<evidence type="ECO:0000256" key="12">
    <source>
        <dbReference type="ARBA" id="ARBA00048366"/>
    </source>
</evidence>
<evidence type="ECO:0000256" key="13">
    <source>
        <dbReference type="PIRNR" id="PIRNR004930"/>
    </source>
</evidence>
<keyword evidence="10 13" id="KW-0067">ATP-binding</keyword>
<feature type="binding site" evidence="14">
    <location>
        <position position="76"/>
    </location>
    <ligand>
        <name>L-threonine</name>
        <dbReference type="ChEBI" id="CHEBI:57926"/>
    </ligand>
</feature>
<dbReference type="PANTHER" id="PTHR17490:SF16">
    <property type="entry name" value="THREONYLCARBAMOYL-AMP SYNTHASE"/>
    <property type="match status" value="1"/>
</dbReference>
<feature type="binding site" evidence="14">
    <location>
        <position position="131"/>
    </location>
    <ligand>
        <name>L-threonine</name>
        <dbReference type="ChEBI" id="CHEBI:57926"/>
    </ligand>
</feature>
<dbReference type="Pfam" id="PF01300">
    <property type="entry name" value="Sua5_yciO_yrdC"/>
    <property type="match status" value="1"/>
</dbReference>
<evidence type="ECO:0000259" key="15">
    <source>
        <dbReference type="PROSITE" id="PS51163"/>
    </source>
</evidence>
<dbReference type="GO" id="GO:0005737">
    <property type="term" value="C:cytoplasm"/>
    <property type="evidence" value="ECO:0007669"/>
    <property type="project" value="UniProtKB-SubCell"/>
</dbReference>